<keyword evidence="3" id="KW-1185">Reference proteome</keyword>
<evidence type="ECO:0000313" key="2">
    <source>
        <dbReference type="EMBL" id="REK73045.1"/>
    </source>
</evidence>
<name>A0A371PAR6_9ACTN</name>
<feature type="region of interest" description="Disordered" evidence="1">
    <location>
        <begin position="174"/>
        <end position="193"/>
    </location>
</feature>
<reference evidence="2 3" key="1">
    <citation type="submission" date="2018-08" db="EMBL/GenBank/DDBJ databases">
        <title>Aeromicrobium sp. M2KJ-4, whole genome shotgun sequence.</title>
        <authorList>
            <person name="Tuo L."/>
        </authorList>
    </citation>
    <scope>NUCLEOTIDE SEQUENCE [LARGE SCALE GENOMIC DNA]</scope>
    <source>
        <strain evidence="2 3">M2KJ-4</strain>
    </source>
</reference>
<gene>
    <name evidence="2" type="ORF">DX116_05510</name>
</gene>
<comment type="caution">
    <text evidence="2">The sequence shown here is derived from an EMBL/GenBank/DDBJ whole genome shotgun (WGS) entry which is preliminary data.</text>
</comment>
<protein>
    <submittedName>
        <fullName evidence="2">Uncharacterized protein</fullName>
    </submittedName>
</protein>
<evidence type="ECO:0000313" key="3">
    <source>
        <dbReference type="Proteomes" id="UP000265581"/>
    </source>
</evidence>
<accession>A0A371PAR6</accession>
<dbReference type="EMBL" id="QUBR01000001">
    <property type="protein sequence ID" value="REK73045.1"/>
    <property type="molecule type" value="Genomic_DNA"/>
</dbReference>
<organism evidence="2 3">
    <name type="scientific">Aeromicrobium endophyticum</name>
    <dbReference type="NCBI Taxonomy" id="2292704"/>
    <lineage>
        <taxon>Bacteria</taxon>
        <taxon>Bacillati</taxon>
        <taxon>Actinomycetota</taxon>
        <taxon>Actinomycetes</taxon>
        <taxon>Propionibacteriales</taxon>
        <taxon>Nocardioidaceae</taxon>
        <taxon>Aeromicrobium</taxon>
    </lineage>
</organism>
<proteinExistence type="predicted"/>
<evidence type="ECO:0000256" key="1">
    <source>
        <dbReference type="SAM" id="MobiDB-lite"/>
    </source>
</evidence>
<dbReference type="AlphaFoldDB" id="A0A371PAR6"/>
<sequence>MLAAAAGLRAPDPSAQTEKTLDAAVRRIVGGLVSVDTSAGDQLDYTAYPAAGGGALDGVMIDATTYVYSSGATRTRTLVALVPVDEALSLGGTLELRAAGASLQRSTLSGDVFVSSPVDTTDAGPLEVVVADETAPSVGQPAPSAPVPRTAAEKAVAKAAYDAALKKARKKYAKAKKKAGTSKRRKAAAKKKYARSRAAAKARFRSAVADVPSAAPPAAPADQRVFRTMISTDTGWVTA</sequence>
<dbReference type="Proteomes" id="UP000265581">
    <property type="component" value="Unassembled WGS sequence"/>
</dbReference>